<name>A0A2V2N9I8_9EURY</name>
<dbReference type="Pfam" id="PF03186">
    <property type="entry name" value="CobD_Cbib"/>
    <property type="match status" value="1"/>
</dbReference>
<keyword evidence="6 11" id="KW-1003">Cell membrane</keyword>
<keyword evidence="13" id="KW-1185">Reference proteome</keyword>
<dbReference type="GO" id="GO:0009236">
    <property type="term" value="P:cobalamin biosynthetic process"/>
    <property type="evidence" value="ECO:0007669"/>
    <property type="project" value="UniProtKB-UniRule"/>
</dbReference>
<dbReference type="PANTHER" id="PTHR34308:SF1">
    <property type="entry name" value="COBALAMIN BIOSYNTHESIS PROTEIN CBIB"/>
    <property type="match status" value="1"/>
</dbReference>
<feature type="transmembrane region" description="Helical" evidence="11">
    <location>
        <begin position="149"/>
        <end position="170"/>
    </location>
</feature>
<feature type="transmembrane region" description="Helical" evidence="11">
    <location>
        <begin position="54"/>
        <end position="87"/>
    </location>
</feature>
<dbReference type="NCBIfam" id="TIGR00380">
    <property type="entry name" value="cobal_cbiB"/>
    <property type="match status" value="1"/>
</dbReference>
<dbReference type="RefSeq" id="WP_109968750.1">
    <property type="nucleotide sequence ID" value="NZ_CP176093.1"/>
</dbReference>
<comment type="subcellular location">
    <subcellularLocation>
        <location evidence="2 11">Cell membrane</location>
        <topology evidence="2 11">Multi-pass membrane protein</topology>
    </subcellularLocation>
</comment>
<comment type="function">
    <text evidence="1 11">Converts cobyric acid to cobinamide by the addition of aminopropanol on the F carboxylic group.</text>
</comment>
<evidence type="ECO:0000256" key="2">
    <source>
        <dbReference type="ARBA" id="ARBA00004651"/>
    </source>
</evidence>
<feature type="transmembrane region" description="Helical" evidence="11">
    <location>
        <begin position="196"/>
        <end position="215"/>
    </location>
</feature>
<comment type="similarity">
    <text evidence="4 11">Belongs to the CobD/CbiB family.</text>
</comment>
<comment type="caution">
    <text evidence="12">The sequence shown here is derived from an EMBL/GenBank/DDBJ whole genome shotgun (WGS) entry which is preliminary data.</text>
</comment>
<protein>
    <recommendedName>
        <fullName evidence="5 11">Probable cobalamin biosynthesis protein CobD</fullName>
    </recommendedName>
</protein>
<evidence type="ECO:0000313" key="12">
    <source>
        <dbReference type="EMBL" id="PWR72261.1"/>
    </source>
</evidence>
<dbReference type="GO" id="GO:0048472">
    <property type="term" value="F:threonine-phosphate decarboxylase activity"/>
    <property type="evidence" value="ECO:0007669"/>
    <property type="project" value="InterPro"/>
</dbReference>
<dbReference type="GeneID" id="97547857"/>
<sequence>MFLTPLVLILSLFVDRALGDPHSRFHPVAMIGSFIGWWGQPLRWSPALQRSAGVVFWIITVVIFTVPFYFFSLYASWFLMLLVGPFLLKICFALRSLEEHAAAVAAATSPDAGREKVQMLVSRDTSALTDEQILSAAYESVAENLNDSIIAPLFYFMIFGLPGAAFYRAANTMDAMLGYTDERVRIGWFSARMDDILSYIPARITGLVLIVYFFFKRRLSPAFRILRRDRRLRPGFNGGIPMSLIAGGTGVMFEKPGKYRIGDPEQQLRVAGPEIISAVRGSTLIFAIVASTASVLWNLLPNI</sequence>
<evidence type="ECO:0000256" key="8">
    <source>
        <dbReference type="ARBA" id="ARBA00022692"/>
    </source>
</evidence>
<evidence type="ECO:0000256" key="4">
    <source>
        <dbReference type="ARBA" id="ARBA00006263"/>
    </source>
</evidence>
<dbReference type="EMBL" id="QGMY01000007">
    <property type="protein sequence ID" value="PWR72261.1"/>
    <property type="molecule type" value="Genomic_DNA"/>
</dbReference>
<evidence type="ECO:0000256" key="6">
    <source>
        <dbReference type="ARBA" id="ARBA00022475"/>
    </source>
</evidence>
<keyword evidence="8 11" id="KW-0812">Transmembrane</keyword>
<evidence type="ECO:0000256" key="11">
    <source>
        <dbReference type="HAMAP-Rule" id="MF_00024"/>
    </source>
</evidence>
<evidence type="ECO:0000256" key="7">
    <source>
        <dbReference type="ARBA" id="ARBA00022573"/>
    </source>
</evidence>
<dbReference type="Proteomes" id="UP000245657">
    <property type="component" value="Unassembled WGS sequence"/>
</dbReference>
<gene>
    <name evidence="11 12" type="primary">cobD</name>
    <name evidence="12" type="ORF">DK846_09800</name>
</gene>
<keyword evidence="10 11" id="KW-0472">Membrane</keyword>
<evidence type="ECO:0000256" key="3">
    <source>
        <dbReference type="ARBA" id="ARBA00004953"/>
    </source>
</evidence>
<accession>A0A2V2N9I8</accession>
<feature type="transmembrane region" description="Helical" evidence="11">
    <location>
        <begin position="236"/>
        <end position="253"/>
    </location>
</feature>
<dbReference type="GO" id="GO:0015420">
    <property type="term" value="F:ABC-type vitamin B12 transporter activity"/>
    <property type="evidence" value="ECO:0007669"/>
    <property type="project" value="UniProtKB-UniRule"/>
</dbReference>
<dbReference type="PANTHER" id="PTHR34308">
    <property type="entry name" value="COBALAMIN BIOSYNTHESIS PROTEIN CBIB"/>
    <property type="match status" value="1"/>
</dbReference>
<keyword evidence="9 11" id="KW-1133">Transmembrane helix</keyword>
<dbReference type="UniPathway" id="UPA00148"/>
<evidence type="ECO:0000256" key="1">
    <source>
        <dbReference type="ARBA" id="ARBA00003384"/>
    </source>
</evidence>
<dbReference type="InterPro" id="IPR004485">
    <property type="entry name" value="Cobalamin_biosynth_CobD/CbiB"/>
</dbReference>
<evidence type="ECO:0000256" key="5">
    <source>
        <dbReference type="ARBA" id="ARBA00016185"/>
    </source>
</evidence>
<comment type="pathway">
    <text evidence="3 11">Cofactor biosynthesis; adenosylcobalamin biosynthesis.</text>
</comment>
<evidence type="ECO:0000256" key="9">
    <source>
        <dbReference type="ARBA" id="ARBA00022989"/>
    </source>
</evidence>
<proteinExistence type="inferred from homology"/>
<evidence type="ECO:0000256" key="10">
    <source>
        <dbReference type="ARBA" id="ARBA00023136"/>
    </source>
</evidence>
<evidence type="ECO:0000313" key="13">
    <source>
        <dbReference type="Proteomes" id="UP000245657"/>
    </source>
</evidence>
<keyword evidence="7 11" id="KW-0169">Cobalamin biosynthesis</keyword>
<dbReference type="GO" id="GO:0005886">
    <property type="term" value="C:plasma membrane"/>
    <property type="evidence" value="ECO:0007669"/>
    <property type="project" value="UniProtKB-SubCell"/>
</dbReference>
<dbReference type="HAMAP" id="MF_00024">
    <property type="entry name" value="CobD_CbiB"/>
    <property type="match status" value="1"/>
</dbReference>
<dbReference type="OrthoDB" id="46105at2157"/>
<organism evidence="12 13">
    <name type="scientific">Methanospirillum lacunae</name>
    <dbReference type="NCBI Taxonomy" id="668570"/>
    <lineage>
        <taxon>Archaea</taxon>
        <taxon>Methanobacteriati</taxon>
        <taxon>Methanobacteriota</taxon>
        <taxon>Stenosarchaea group</taxon>
        <taxon>Methanomicrobia</taxon>
        <taxon>Methanomicrobiales</taxon>
        <taxon>Methanospirillaceae</taxon>
        <taxon>Methanospirillum</taxon>
    </lineage>
</organism>
<reference evidence="12 13" key="1">
    <citation type="submission" date="2018-05" db="EMBL/GenBank/DDBJ databases">
        <title>Draft genome of Methanospirillum lacunae Ki8-1.</title>
        <authorList>
            <person name="Dueholm M.S."/>
            <person name="Nielsen P.H."/>
            <person name="Bakmann L.F."/>
            <person name="Otzen D.E."/>
        </authorList>
    </citation>
    <scope>NUCLEOTIDE SEQUENCE [LARGE SCALE GENOMIC DNA]</scope>
    <source>
        <strain evidence="12 13">Ki8-1</strain>
    </source>
</reference>
<feature type="transmembrane region" description="Helical" evidence="11">
    <location>
        <begin position="278"/>
        <end position="300"/>
    </location>
</feature>
<dbReference type="AlphaFoldDB" id="A0A2V2N9I8"/>